<reference evidence="2 3" key="1">
    <citation type="submission" date="2020-12" db="EMBL/GenBank/DDBJ databases">
        <title>Draft genome sequence of furan degrading bacterial strain FUR100.</title>
        <authorList>
            <person name="Woiski C."/>
        </authorList>
    </citation>
    <scope>NUCLEOTIDE SEQUENCE [LARGE SCALE GENOMIC DNA]</scope>
    <source>
        <strain evidence="2 3">FUR100</strain>
    </source>
</reference>
<sequence>MSGPCEWPVKSSAKEWTDATDDEKVTPSALATNILWALTGRVFGLCEVTVRPCFSPTDYSTYRGRSGSGADWFPGLVSGSWMPGSCGCADGCNHPSEVALPGPVHSIVQVMIDGEILDPSEYLIRNNRWLIRTNVGVWPQDQNLTVPDDAVGAFTVTYKQGIEVPLAGQLAAGDLAVEFLRARKGGTCKLPDRAQHVSRQGVDIQLVDAAVLFEQGLTGVASVDQWIAATNPHKVKSRPRVYSPDSPRVARIR</sequence>
<proteinExistence type="predicted"/>
<evidence type="ECO:0008006" key="4">
    <source>
        <dbReference type="Google" id="ProtNLM"/>
    </source>
</evidence>
<name>A0A8I0ZYA5_RHOER</name>
<organism evidence="2 3">
    <name type="scientific">Rhodococcus erythropolis</name>
    <name type="common">Arthrobacter picolinophilus</name>
    <dbReference type="NCBI Taxonomy" id="1833"/>
    <lineage>
        <taxon>Bacteria</taxon>
        <taxon>Bacillati</taxon>
        <taxon>Actinomycetota</taxon>
        <taxon>Actinomycetes</taxon>
        <taxon>Mycobacteriales</taxon>
        <taxon>Nocardiaceae</taxon>
        <taxon>Rhodococcus</taxon>
        <taxon>Rhodococcus erythropolis group</taxon>
    </lineage>
</organism>
<feature type="compositionally biased region" description="Basic and acidic residues" evidence="1">
    <location>
        <begin position="12"/>
        <end position="22"/>
    </location>
</feature>
<comment type="caution">
    <text evidence="2">The sequence shown here is derived from an EMBL/GenBank/DDBJ whole genome shotgun (WGS) entry which is preliminary data.</text>
</comment>
<evidence type="ECO:0000256" key="1">
    <source>
        <dbReference type="SAM" id="MobiDB-lite"/>
    </source>
</evidence>
<evidence type="ECO:0000313" key="2">
    <source>
        <dbReference type="EMBL" id="MBH5144823.1"/>
    </source>
</evidence>
<dbReference type="AlphaFoldDB" id="A0A8I0ZYA5"/>
<dbReference type="GeneID" id="93804047"/>
<accession>A0A8I0ZYA5</accession>
<dbReference type="EMBL" id="JAECSB010000069">
    <property type="protein sequence ID" value="MBH5144823.1"/>
    <property type="molecule type" value="Genomic_DNA"/>
</dbReference>
<feature type="region of interest" description="Disordered" evidence="1">
    <location>
        <begin position="1"/>
        <end position="22"/>
    </location>
</feature>
<protein>
    <recommendedName>
        <fullName evidence="4">Head-to-tail adaptor</fullName>
    </recommendedName>
</protein>
<dbReference type="RefSeq" id="WP_197941459.1">
    <property type="nucleotide sequence ID" value="NZ_JAECSB010000069.1"/>
</dbReference>
<dbReference type="Proteomes" id="UP000627573">
    <property type="component" value="Unassembled WGS sequence"/>
</dbReference>
<keyword evidence="3" id="KW-1185">Reference proteome</keyword>
<evidence type="ECO:0000313" key="3">
    <source>
        <dbReference type="Proteomes" id="UP000627573"/>
    </source>
</evidence>
<gene>
    <name evidence="2" type="ORF">I3517_19670</name>
</gene>